<keyword evidence="2" id="KW-1185">Reference proteome</keyword>
<dbReference type="PANTHER" id="PTHR31025">
    <property type="entry name" value="SI:CH211-196P9.1-RELATED"/>
    <property type="match status" value="1"/>
</dbReference>
<protein>
    <submittedName>
        <fullName evidence="1">Uncharacterized protein</fullName>
    </submittedName>
</protein>
<dbReference type="PANTHER" id="PTHR31025:SF19">
    <property type="entry name" value="SI:CH73-42K18.1-RELATED"/>
    <property type="match status" value="1"/>
</dbReference>
<proteinExistence type="predicted"/>
<dbReference type="Proteomes" id="UP001497482">
    <property type="component" value="Chromosome 4"/>
</dbReference>
<evidence type="ECO:0000313" key="1">
    <source>
        <dbReference type="EMBL" id="CAL1604140.1"/>
    </source>
</evidence>
<organism evidence="1 2">
    <name type="scientific">Knipowitschia caucasica</name>
    <name type="common">Caucasian dwarf goby</name>
    <name type="synonym">Pomatoschistus caucasicus</name>
    <dbReference type="NCBI Taxonomy" id="637954"/>
    <lineage>
        <taxon>Eukaryota</taxon>
        <taxon>Metazoa</taxon>
        <taxon>Chordata</taxon>
        <taxon>Craniata</taxon>
        <taxon>Vertebrata</taxon>
        <taxon>Euteleostomi</taxon>
        <taxon>Actinopterygii</taxon>
        <taxon>Neopterygii</taxon>
        <taxon>Teleostei</taxon>
        <taxon>Neoteleostei</taxon>
        <taxon>Acanthomorphata</taxon>
        <taxon>Gobiaria</taxon>
        <taxon>Gobiiformes</taxon>
        <taxon>Gobioidei</taxon>
        <taxon>Gobiidae</taxon>
        <taxon>Gobiinae</taxon>
        <taxon>Knipowitschia</taxon>
    </lineage>
</organism>
<evidence type="ECO:0000313" key="2">
    <source>
        <dbReference type="Proteomes" id="UP001497482"/>
    </source>
</evidence>
<sequence length="329" mass="37867">MFLPQESDRDDLSVAGVQPFKEEKELEVLEKRHSDLWLNEKRANNLEDSVIEFDEDLASDPLDSEYSKDGIVALADGRMDSPGHSATMQAAEKSSWTFGEVYCTMLVACMSGTWIVLNRRWLKDVEKFLTFRTTSQLESFQNHILIRPAHVYSKGQVSLKRLEDSFECTRVAVRQQEIVNSAPPVENVKARWPALHTERQVLAEFNQITSSKLGNDFVEALDCLTTQFIKLFKAKRGTAGAKLSKIVRHLDSFQRRWRKEKGTQQKRWWNCRKTLVTERSLKIIILDMSETHGQMPSRKQKESYALRIITLFSSLKDPFSQKGYTNLAS</sequence>
<name>A0AAV2LU64_KNICA</name>
<dbReference type="EMBL" id="OZ035826">
    <property type="protein sequence ID" value="CAL1604140.1"/>
    <property type="molecule type" value="Genomic_DNA"/>
</dbReference>
<accession>A0AAV2LU64</accession>
<dbReference type="AlphaFoldDB" id="A0AAV2LU64"/>
<reference evidence="1 2" key="1">
    <citation type="submission" date="2024-04" db="EMBL/GenBank/DDBJ databases">
        <authorList>
            <person name="Waldvogel A.-M."/>
            <person name="Schoenle A."/>
        </authorList>
    </citation>
    <scope>NUCLEOTIDE SEQUENCE [LARGE SCALE GENOMIC DNA]</scope>
</reference>
<gene>
    <name evidence="1" type="ORF">KC01_LOCUS31707</name>
</gene>